<dbReference type="InterPro" id="IPR027417">
    <property type="entry name" value="P-loop_NTPase"/>
</dbReference>
<accession>A0ABN1BI08</accession>
<dbReference type="InterPro" id="IPR009003">
    <property type="entry name" value="Peptidase_S1_PA"/>
</dbReference>
<dbReference type="Gene3D" id="2.40.10.120">
    <property type="match status" value="1"/>
</dbReference>
<dbReference type="InterPro" id="IPR049052">
    <property type="entry name" value="nSTAND1"/>
</dbReference>
<dbReference type="RefSeq" id="WP_346100073.1">
    <property type="nucleotide sequence ID" value="NZ_BAAABY010000060.1"/>
</dbReference>
<name>A0ABN1BI08_9ACTN</name>
<sequence length="1444" mass="154810">MVGLAGLRSAEDVLGAALLRVRAPGPDGDIAGAGFLVAPDLAVTCAHVVSDALRTPHREPLPEDARVRVDLPLSGGGSAEADVEHWLPYGDDGTGDVAVLRLRAPVRGARPLRMAEATSVWEHAARVAGFPATSPGGVWHMGRLRAGTAEGWVQFSQGDAHGTPIERGFSGAPVWDEELGAVVGMVVRSQLSGPRQSFLIPTGALLAAFPALAPVLRPASPFRGLAAFQEADAEVFFGRDEEAAQVAELVRAHPYVTMVGPSGCGKSSLALAGVVPRLRAAGFAVVVVRPAAGRSLLTTLASELVALLDPELRGAERVAQARDLAPLLADDGLAETVRLVLAETGARRLLIVVDQGEELFADAGGREADTAAPVLFPADPPEELRVLVTLRADFLEAALAHPATGPALSRTVHALAPMTREQLRAVIVRPVETVAGVDYDPGLVDTMLADAGGEPGALPLLGFVLDRLWREQERGQLRFDAYRALGGVQGALGQQAEGIWRECVPEADEDAALRLLTGLVRVRPGGEGGPLRNVLTRAEAGEERWRIARALAARRLLVLGTDSERRETVELAHEALIGAWPRLAERVRADREFLLWRTGLRRDLERWQAAGERTDRLPGADELRAAQPWLAARRADLTPAEVDYLERGQRHRRARRIRRRTGWTAGGLVLLLIVTLGTFLAVQSQAKAESERQSRSRELADLSADLVEQDPGLAAMVAMAAYDTAPTREARNQLLRRYDALRGAAWELSGTQGTIDATAVSGDGRVVLVTTELGRATLFLRGEGEPTRRRQLPVTQNIIFPMVSPDGRRIAYSVAGGSLVWHEIRRNSEDLIGPAHTVAGDEDGAGTKGSLSNPKEIADLSQDGRHAVTVAKGRVALWDLAAGERRRLPGKLPGTPSKVWFGPDAHTVLIQSPAKDSFGLLDDEQARLLAVDTRTGKSRELGKNVARAGVSGDGTTAVLCFRGKRGDAISANFRAVRIADGRKTGSYADTSSLCEDFALDRTGGRIATVFGSTWELADLKSGKKISDTGTGQGGELMVRDLLGTPEAPVAVVTGAGVSGRRLSVGRQEYLNRPALLKDGKQMVVRSGTGDRRRLALLTTDAPPRTEARSPRYTEQGIDEPFAPDDDAYLGAAVRANRAETLVADLASYDTILVHALPSLRPVARITLPMPRANNWDEREGPNYFFLGDDELVTQVDAVVERWDARTGRRLSRLDLRTLGLTTKKVAAFDPKESPPATPFRATPYHQKAHHIQVKVDYEPTFHVIDLRTGREDGKLSYRLGKDAATAFLDASGDHAAVLTRGSLVELWAVRPGGGTSKRLMGPIGPVGEPAGGGYAVDFLGDSSRLFLAEGDSARIYEPGGGRYEDSYDFGAPQNFYAVADGGKALLREDRSTDGVDLIRLDPALWRKELCALLGHREFTATERSGLPGKLPAEGGCGKPASRNG</sequence>
<reference evidence="3 4" key="1">
    <citation type="journal article" date="2019" name="Int. J. Syst. Evol. Microbiol.">
        <title>The Global Catalogue of Microorganisms (GCM) 10K type strain sequencing project: providing services to taxonomists for standard genome sequencing and annotation.</title>
        <authorList>
            <consortium name="The Broad Institute Genomics Platform"/>
            <consortium name="The Broad Institute Genome Sequencing Center for Infectious Disease"/>
            <person name="Wu L."/>
            <person name="Ma J."/>
        </authorList>
    </citation>
    <scope>NUCLEOTIDE SEQUENCE [LARGE SCALE GENOMIC DNA]</scope>
    <source>
        <strain evidence="3 4">JCM 4805</strain>
    </source>
</reference>
<evidence type="ECO:0000259" key="2">
    <source>
        <dbReference type="Pfam" id="PF20703"/>
    </source>
</evidence>
<evidence type="ECO:0000256" key="1">
    <source>
        <dbReference type="SAM" id="MobiDB-lite"/>
    </source>
</evidence>
<protein>
    <recommendedName>
        <fullName evidence="2">Novel STAND NTPase 1 domain-containing protein</fullName>
    </recommendedName>
</protein>
<evidence type="ECO:0000313" key="3">
    <source>
        <dbReference type="EMBL" id="GAA0498341.1"/>
    </source>
</evidence>
<gene>
    <name evidence="3" type="ORF">GCM10010361_74850</name>
</gene>
<dbReference type="Pfam" id="PF13365">
    <property type="entry name" value="Trypsin_2"/>
    <property type="match status" value="1"/>
</dbReference>
<dbReference type="InterPro" id="IPR015943">
    <property type="entry name" value="WD40/YVTN_repeat-like_dom_sf"/>
</dbReference>
<keyword evidence="4" id="KW-1185">Reference proteome</keyword>
<dbReference type="InterPro" id="IPR011044">
    <property type="entry name" value="Quino_amine_DH_bsu"/>
</dbReference>
<dbReference type="PANTHER" id="PTHR47691:SF3">
    <property type="entry name" value="HTH-TYPE TRANSCRIPTIONAL REGULATOR RV0890C-RELATED"/>
    <property type="match status" value="1"/>
</dbReference>
<organism evidence="3 4">
    <name type="scientific">Streptomyces olivaceiscleroticus</name>
    <dbReference type="NCBI Taxonomy" id="68245"/>
    <lineage>
        <taxon>Bacteria</taxon>
        <taxon>Bacillati</taxon>
        <taxon>Actinomycetota</taxon>
        <taxon>Actinomycetes</taxon>
        <taxon>Kitasatosporales</taxon>
        <taxon>Streptomycetaceae</taxon>
        <taxon>Streptomyces</taxon>
    </lineage>
</organism>
<dbReference type="Gene3D" id="2.130.10.10">
    <property type="entry name" value="YVTN repeat-like/Quinoprotein amine dehydrogenase"/>
    <property type="match status" value="1"/>
</dbReference>
<evidence type="ECO:0000313" key="4">
    <source>
        <dbReference type="Proteomes" id="UP001500909"/>
    </source>
</evidence>
<proteinExistence type="predicted"/>
<dbReference type="PANTHER" id="PTHR47691">
    <property type="entry name" value="REGULATOR-RELATED"/>
    <property type="match status" value="1"/>
</dbReference>
<dbReference type="EMBL" id="BAAABY010000060">
    <property type="protein sequence ID" value="GAA0498341.1"/>
    <property type="molecule type" value="Genomic_DNA"/>
</dbReference>
<feature type="domain" description="Novel STAND NTPase 1" evidence="2">
    <location>
        <begin position="221"/>
        <end position="613"/>
    </location>
</feature>
<dbReference type="Gene3D" id="3.40.50.300">
    <property type="entry name" value="P-loop containing nucleotide triphosphate hydrolases"/>
    <property type="match status" value="1"/>
</dbReference>
<feature type="region of interest" description="Disordered" evidence="1">
    <location>
        <begin position="1423"/>
        <end position="1444"/>
    </location>
</feature>
<dbReference type="SUPFAM" id="SSF82171">
    <property type="entry name" value="DPP6 N-terminal domain-like"/>
    <property type="match status" value="1"/>
</dbReference>
<dbReference type="Proteomes" id="UP001500909">
    <property type="component" value="Unassembled WGS sequence"/>
</dbReference>
<dbReference type="SUPFAM" id="SSF50494">
    <property type="entry name" value="Trypsin-like serine proteases"/>
    <property type="match status" value="1"/>
</dbReference>
<comment type="caution">
    <text evidence="3">The sequence shown here is derived from an EMBL/GenBank/DDBJ whole genome shotgun (WGS) entry which is preliminary data.</text>
</comment>
<dbReference type="SUPFAM" id="SSF50969">
    <property type="entry name" value="YVTN repeat-like/Quinoprotein amine dehydrogenase"/>
    <property type="match status" value="1"/>
</dbReference>
<dbReference type="SUPFAM" id="SSF52540">
    <property type="entry name" value="P-loop containing nucleoside triphosphate hydrolases"/>
    <property type="match status" value="1"/>
</dbReference>
<dbReference type="Pfam" id="PF20703">
    <property type="entry name" value="nSTAND1"/>
    <property type="match status" value="1"/>
</dbReference>